<dbReference type="AlphaFoldDB" id="A0A9P6T9T6"/>
<evidence type="ECO:0000313" key="3">
    <source>
        <dbReference type="EMBL" id="KAG0142898.1"/>
    </source>
</evidence>
<reference evidence="3" key="1">
    <citation type="submission" date="2013-11" db="EMBL/GenBank/DDBJ databases">
        <title>Genome sequence of the fusiform rust pathogen reveals effectors for host alternation and coevolution with pine.</title>
        <authorList>
            <consortium name="DOE Joint Genome Institute"/>
            <person name="Smith K."/>
            <person name="Pendleton A."/>
            <person name="Kubisiak T."/>
            <person name="Anderson C."/>
            <person name="Salamov A."/>
            <person name="Aerts A."/>
            <person name="Riley R."/>
            <person name="Clum A."/>
            <person name="Lindquist E."/>
            <person name="Ence D."/>
            <person name="Campbell M."/>
            <person name="Kronenberg Z."/>
            <person name="Feau N."/>
            <person name="Dhillon B."/>
            <person name="Hamelin R."/>
            <person name="Burleigh J."/>
            <person name="Smith J."/>
            <person name="Yandell M."/>
            <person name="Nelson C."/>
            <person name="Grigoriev I."/>
            <person name="Davis J."/>
        </authorList>
    </citation>
    <scope>NUCLEOTIDE SEQUENCE</scope>
    <source>
        <strain evidence="3">G11</strain>
    </source>
</reference>
<organism evidence="3 4">
    <name type="scientific">Cronartium quercuum f. sp. fusiforme G11</name>
    <dbReference type="NCBI Taxonomy" id="708437"/>
    <lineage>
        <taxon>Eukaryota</taxon>
        <taxon>Fungi</taxon>
        <taxon>Dikarya</taxon>
        <taxon>Basidiomycota</taxon>
        <taxon>Pucciniomycotina</taxon>
        <taxon>Pucciniomycetes</taxon>
        <taxon>Pucciniales</taxon>
        <taxon>Coleosporiaceae</taxon>
        <taxon>Cronartium</taxon>
    </lineage>
</organism>
<dbReference type="EMBL" id="MU167334">
    <property type="protein sequence ID" value="KAG0142898.1"/>
    <property type="molecule type" value="Genomic_DNA"/>
</dbReference>
<feature type="transmembrane region" description="Helical" evidence="2">
    <location>
        <begin position="260"/>
        <end position="278"/>
    </location>
</feature>
<name>A0A9P6T9T6_9BASI</name>
<evidence type="ECO:0000256" key="1">
    <source>
        <dbReference type="SAM" id="MobiDB-lite"/>
    </source>
</evidence>
<gene>
    <name evidence="3" type="ORF">CROQUDRAFT_207738</name>
</gene>
<evidence type="ECO:0000256" key="2">
    <source>
        <dbReference type="SAM" id="Phobius"/>
    </source>
</evidence>
<dbReference type="Proteomes" id="UP000886653">
    <property type="component" value="Unassembled WGS sequence"/>
</dbReference>
<proteinExistence type="predicted"/>
<keyword evidence="2" id="KW-0472">Membrane</keyword>
<feature type="transmembrane region" description="Helical" evidence="2">
    <location>
        <begin position="224"/>
        <end position="248"/>
    </location>
</feature>
<feature type="transmembrane region" description="Helical" evidence="2">
    <location>
        <begin position="166"/>
        <end position="187"/>
    </location>
</feature>
<feature type="region of interest" description="Disordered" evidence="1">
    <location>
        <begin position="1"/>
        <end position="59"/>
    </location>
</feature>
<protein>
    <submittedName>
        <fullName evidence="3">Uncharacterized protein</fullName>
    </submittedName>
</protein>
<feature type="region of interest" description="Disordered" evidence="1">
    <location>
        <begin position="138"/>
        <end position="158"/>
    </location>
</feature>
<sequence>MTSNPSSPKPNSISNSGYASAYPQTDSRTRGRVKLNSSPTSTTISDLFSPTNHHYHHNTTTTTTTNITIQNEQSTKLQNCLYYTFYSISLYLLKYSIEVTNQPINLILLFTSLTLIITPLIPSNNNFITNRLSTGTPRKLFNNPNNDNNLNHKKRHPSLNSSPPTILFTALYSLGLLILHVSFFFALSHLSVLRIIPLTCSSNQWSHSLSDLILKPFKTQQPTYIANTFEGFTIIGILSACLAIDLHFTSNSPLDSNRLVAGYLSVLTYLISQAFTQSNQHQMKVPKKSKNKRAAEILNAGIGAGIFFD</sequence>
<keyword evidence="2" id="KW-0812">Transmembrane</keyword>
<feature type="transmembrane region" description="Helical" evidence="2">
    <location>
        <begin position="104"/>
        <end position="122"/>
    </location>
</feature>
<keyword evidence="2" id="KW-1133">Transmembrane helix</keyword>
<accession>A0A9P6T9T6</accession>
<feature type="compositionally biased region" description="Polar residues" evidence="1">
    <location>
        <begin position="35"/>
        <end position="50"/>
    </location>
</feature>
<comment type="caution">
    <text evidence="3">The sequence shown here is derived from an EMBL/GenBank/DDBJ whole genome shotgun (WGS) entry which is preliminary data.</text>
</comment>
<evidence type="ECO:0000313" key="4">
    <source>
        <dbReference type="Proteomes" id="UP000886653"/>
    </source>
</evidence>
<keyword evidence="4" id="KW-1185">Reference proteome</keyword>
<feature type="compositionally biased region" description="Low complexity" evidence="1">
    <location>
        <begin position="1"/>
        <end position="16"/>
    </location>
</feature>